<comment type="caution">
    <text evidence="1">The sequence shown here is derived from an EMBL/GenBank/DDBJ whole genome shotgun (WGS) entry which is preliminary data.</text>
</comment>
<accession>A0ACC3TEN1</accession>
<evidence type="ECO:0000313" key="1">
    <source>
        <dbReference type="EMBL" id="KAK9319236.1"/>
    </source>
</evidence>
<sequence length="554" mass="62176">MDVAEASAFGRGAFRTADIQNSTTPGRSPRFTFVHDKSQAGIRSHAMREYWKQRHKTKREHPLRQTPQRLLPRTAPATSGASHSRQPAPSDSSIHGQYMDNLHFLDEQNLESICLSELELLAADLATDLATDIDRNDANIAGVPVQALTGMNHALAGVRFDPFDTCPVKLTSEHQKLLHHWLSTHATMMFEELNITSFNPMRDVWFPLDLSNASSFNTVMAHSAAHLAYLQGAMDSVDALRYKAEAVRILNIWLNDPMKSLSDEAFAAVVRLLTFERYWGTEAEWRVHRDGLQGMIDARGGLPALQDNWRLGLIVCLVSLMAKPSWFDSSNRVWEISEHSLNNSHPMLSSIIDLHKIYCLWLISFIQDMRTLMRSSSQLYQQGLGIYPAVHDAVLLLHFHFQLDAQTSMHEEGCPAPEYDRLACLLFISVLLQESMSYSSTATLPMSGSFSGPPSNSLAILDVSLQESRNMWEGSVGNMHLFLFHHFMNLPDGSLKTKYAMQMTDVLGHLSFEARRGVEKCLLNMLCGTKGGKLRFSAEDSWTPDSLLSSMHGE</sequence>
<protein>
    <submittedName>
        <fullName evidence="1">Uncharacterized protein</fullName>
    </submittedName>
</protein>
<name>A0ACC3TEN1_9ASCO</name>
<dbReference type="EMBL" id="MU970209">
    <property type="protein sequence ID" value="KAK9319236.1"/>
    <property type="molecule type" value="Genomic_DNA"/>
</dbReference>
<reference evidence="2" key="1">
    <citation type="journal article" date="2024" name="Front. Bioeng. Biotechnol.">
        <title>Genome-scale model development and genomic sequencing of the oleaginous clade Lipomyces.</title>
        <authorList>
            <person name="Czajka J.J."/>
            <person name="Han Y."/>
            <person name="Kim J."/>
            <person name="Mondo S.J."/>
            <person name="Hofstad B.A."/>
            <person name="Robles A."/>
            <person name="Haridas S."/>
            <person name="Riley R."/>
            <person name="LaButti K."/>
            <person name="Pangilinan J."/>
            <person name="Andreopoulos W."/>
            <person name="Lipzen A."/>
            <person name="Yan J."/>
            <person name="Wang M."/>
            <person name="Ng V."/>
            <person name="Grigoriev I.V."/>
            <person name="Spatafora J.W."/>
            <person name="Magnuson J.K."/>
            <person name="Baker S.E."/>
            <person name="Pomraning K.R."/>
        </authorList>
    </citation>
    <scope>NUCLEOTIDE SEQUENCE [LARGE SCALE GENOMIC DNA]</scope>
    <source>
        <strain evidence="2">CBS 10300</strain>
    </source>
</reference>
<keyword evidence="2" id="KW-1185">Reference proteome</keyword>
<dbReference type="Proteomes" id="UP001489719">
    <property type="component" value="Unassembled WGS sequence"/>
</dbReference>
<gene>
    <name evidence="1" type="ORF">V1517DRAFT_57050</name>
</gene>
<organism evidence="1 2">
    <name type="scientific">Lipomyces orientalis</name>
    <dbReference type="NCBI Taxonomy" id="1233043"/>
    <lineage>
        <taxon>Eukaryota</taxon>
        <taxon>Fungi</taxon>
        <taxon>Dikarya</taxon>
        <taxon>Ascomycota</taxon>
        <taxon>Saccharomycotina</taxon>
        <taxon>Lipomycetes</taxon>
        <taxon>Lipomycetales</taxon>
        <taxon>Lipomycetaceae</taxon>
        <taxon>Lipomyces</taxon>
    </lineage>
</organism>
<proteinExistence type="predicted"/>
<evidence type="ECO:0000313" key="2">
    <source>
        <dbReference type="Proteomes" id="UP001489719"/>
    </source>
</evidence>